<organism evidence="9">
    <name type="scientific">freshwater metagenome</name>
    <dbReference type="NCBI Taxonomy" id="449393"/>
    <lineage>
        <taxon>unclassified sequences</taxon>
        <taxon>metagenomes</taxon>
        <taxon>ecological metagenomes</taxon>
    </lineage>
</organism>
<dbReference type="PANTHER" id="PTHR43386:SF1">
    <property type="entry name" value="D,D-DIPEPTIDE TRANSPORT SYSTEM PERMEASE PROTEIN DDPC-RELATED"/>
    <property type="match status" value="1"/>
</dbReference>
<evidence type="ECO:0000256" key="2">
    <source>
        <dbReference type="ARBA" id="ARBA00022448"/>
    </source>
</evidence>
<dbReference type="InterPro" id="IPR000515">
    <property type="entry name" value="MetI-like"/>
</dbReference>
<evidence type="ECO:0000256" key="4">
    <source>
        <dbReference type="ARBA" id="ARBA00022692"/>
    </source>
</evidence>
<feature type="transmembrane region" description="Helical" evidence="7">
    <location>
        <begin position="32"/>
        <end position="54"/>
    </location>
</feature>
<keyword evidence="3" id="KW-1003">Cell membrane</keyword>
<dbReference type="PANTHER" id="PTHR43386">
    <property type="entry name" value="OLIGOPEPTIDE TRANSPORT SYSTEM PERMEASE PROTEIN APPC"/>
    <property type="match status" value="1"/>
</dbReference>
<evidence type="ECO:0000256" key="1">
    <source>
        <dbReference type="ARBA" id="ARBA00004651"/>
    </source>
</evidence>
<dbReference type="CDD" id="cd06261">
    <property type="entry name" value="TM_PBP2"/>
    <property type="match status" value="1"/>
</dbReference>
<evidence type="ECO:0000256" key="7">
    <source>
        <dbReference type="SAM" id="Phobius"/>
    </source>
</evidence>
<evidence type="ECO:0000313" key="9">
    <source>
        <dbReference type="EMBL" id="CAB4555233.1"/>
    </source>
</evidence>
<reference evidence="9" key="1">
    <citation type="submission" date="2020-05" db="EMBL/GenBank/DDBJ databases">
        <authorList>
            <person name="Chiriac C."/>
            <person name="Salcher M."/>
            <person name="Ghai R."/>
            <person name="Kavagutti S V."/>
        </authorList>
    </citation>
    <scope>NUCLEOTIDE SEQUENCE</scope>
</reference>
<evidence type="ECO:0000256" key="3">
    <source>
        <dbReference type="ARBA" id="ARBA00022475"/>
    </source>
</evidence>
<name>A0A6J6CYI9_9ZZZZ</name>
<gene>
    <name evidence="9" type="ORF">UFOPK1493_01363</name>
</gene>
<protein>
    <submittedName>
        <fullName evidence="9">Unannotated protein</fullName>
    </submittedName>
</protein>
<feature type="transmembrane region" description="Helical" evidence="7">
    <location>
        <begin position="96"/>
        <end position="121"/>
    </location>
</feature>
<dbReference type="Pfam" id="PF00528">
    <property type="entry name" value="BPD_transp_1"/>
    <property type="match status" value="1"/>
</dbReference>
<feature type="transmembrane region" description="Helical" evidence="7">
    <location>
        <begin position="133"/>
        <end position="153"/>
    </location>
</feature>
<dbReference type="Pfam" id="PF12911">
    <property type="entry name" value="OppC_N"/>
    <property type="match status" value="1"/>
</dbReference>
<comment type="subcellular location">
    <subcellularLocation>
        <location evidence="1">Cell membrane</location>
        <topology evidence="1">Multi-pass membrane protein</topology>
    </subcellularLocation>
</comment>
<proteinExistence type="predicted"/>
<dbReference type="InterPro" id="IPR050366">
    <property type="entry name" value="BP-dependent_transpt_permease"/>
</dbReference>
<accession>A0A6J6CYI9</accession>
<dbReference type="Gene3D" id="1.10.3720.10">
    <property type="entry name" value="MetI-like"/>
    <property type="match status" value="1"/>
</dbReference>
<dbReference type="InterPro" id="IPR035906">
    <property type="entry name" value="MetI-like_sf"/>
</dbReference>
<evidence type="ECO:0000256" key="6">
    <source>
        <dbReference type="ARBA" id="ARBA00023136"/>
    </source>
</evidence>
<keyword evidence="4 7" id="KW-0812">Transmembrane</keyword>
<evidence type="ECO:0000256" key="5">
    <source>
        <dbReference type="ARBA" id="ARBA00022989"/>
    </source>
</evidence>
<dbReference type="GO" id="GO:0055085">
    <property type="term" value="P:transmembrane transport"/>
    <property type="evidence" value="ECO:0007669"/>
    <property type="project" value="InterPro"/>
</dbReference>
<dbReference type="AlphaFoldDB" id="A0A6J6CYI9"/>
<feature type="transmembrane region" description="Helical" evidence="7">
    <location>
        <begin position="281"/>
        <end position="303"/>
    </location>
</feature>
<feature type="domain" description="ABC transmembrane type-1" evidence="8">
    <location>
        <begin position="94"/>
        <end position="304"/>
    </location>
</feature>
<dbReference type="GO" id="GO:0005886">
    <property type="term" value="C:plasma membrane"/>
    <property type="evidence" value="ECO:0007669"/>
    <property type="project" value="UniProtKB-SubCell"/>
</dbReference>
<feature type="transmembrane region" description="Helical" evidence="7">
    <location>
        <begin position="173"/>
        <end position="197"/>
    </location>
</feature>
<dbReference type="EMBL" id="CAEZSR010000039">
    <property type="protein sequence ID" value="CAB4555233.1"/>
    <property type="molecule type" value="Genomic_DNA"/>
</dbReference>
<dbReference type="InterPro" id="IPR025966">
    <property type="entry name" value="OppC_N"/>
</dbReference>
<keyword evidence="2" id="KW-0813">Transport</keyword>
<feature type="transmembrane region" description="Helical" evidence="7">
    <location>
        <begin position="232"/>
        <end position="261"/>
    </location>
</feature>
<evidence type="ECO:0000259" key="8">
    <source>
        <dbReference type="PROSITE" id="PS50928"/>
    </source>
</evidence>
<dbReference type="PROSITE" id="PS50928">
    <property type="entry name" value="ABC_TM1"/>
    <property type="match status" value="1"/>
</dbReference>
<dbReference type="SUPFAM" id="SSF161098">
    <property type="entry name" value="MetI-like"/>
    <property type="match status" value="1"/>
</dbReference>
<keyword evidence="6 7" id="KW-0472">Membrane</keyword>
<sequence>MSSIESAGLSAGRVPATLAPIEIARRFSHRRIALVSAALLVLIVVLAFSSDLWLTRDYADQDPLVRNQPPLGDAGLLGTDQLGRDLLARLMFGIRLSVAAAAFGVLVQLAVGVPLGLLAGYRGGWIDSVAMRSVDVMLAVPGLLIALLIGMNIKEQVASGSGAVADVLRSIDRLTAGLTPVFVVLVVFFWVSMARIVRGETRVVMARDFVRAARGLGAGPFRIVVHHVLRNCIAPITVSVALLIPVTMLTEAAMSLVGVGVDPPRPSLGVMIYEGAQQINSFPYQTLVPSITFAAVVLLVGFVGDGLRAALDPTTEQGR</sequence>
<keyword evidence="5 7" id="KW-1133">Transmembrane helix</keyword>